<keyword evidence="2" id="KW-0812">Transmembrane</keyword>
<feature type="region of interest" description="Disordered" evidence="1">
    <location>
        <begin position="196"/>
        <end position="237"/>
    </location>
</feature>
<reference evidence="4 5" key="1">
    <citation type="submission" date="2016-06" db="EMBL/GenBank/DDBJ databases">
        <authorList>
            <person name="Olsen C.W."/>
            <person name="Carey S."/>
            <person name="Hinshaw L."/>
            <person name="Karasin A.I."/>
        </authorList>
    </citation>
    <scope>NUCLEOTIDE SEQUENCE [LARGE SCALE GENOMIC DNA]</scope>
    <source>
        <strain evidence="4 5">LZ-22</strain>
    </source>
</reference>
<keyword evidence="5" id="KW-1185">Reference proteome</keyword>
<keyword evidence="2" id="KW-0472">Membrane</keyword>
<proteinExistence type="predicted"/>
<feature type="compositionally biased region" description="Gly residues" evidence="1">
    <location>
        <begin position="196"/>
        <end position="209"/>
    </location>
</feature>
<dbReference type="InterPro" id="IPR058627">
    <property type="entry name" value="MdtA-like_C"/>
</dbReference>
<evidence type="ECO:0000313" key="5">
    <source>
        <dbReference type="Proteomes" id="UP000199086"/>
    </source>
</evidence>
<feature type="compositionally biased region" description="Gly residues" evidence="1">
    <location>
        <begin position="217"/>
        <end position="226"/>
    </location>
</feature>
<feature type="compositionally biased region" description="Low complexity" evidence="1">
    <location>
        <begin position="227"/>
        <end position="237"/>
    </location>
</feature>
<dbReference type="Gene3D" id="2.40.420.20">
    <property type="match status" value="1"/>
</dbReference>
<dbReference type="Pfam" id="PF25967">
    <property type="entry name" value="RND-MFP_C"/>
    <property type="match status" value="1"/>
</dbReference>
<feature type="compositionally biased region" description="Gly residues" evidence="1">
    <location>
        <begin position="408"/>
        <end position="423"/>
    </location>
</feature>
<feature type="transmembrane region" description="Helical" evidence="2">
    <location>
        <begin position="24"/>
        <end position="45"/>
    </location>
</feature>
<evidence type="ECO:0000256" key="2">
    <source>
        <dbReference type="SAM" id="Phobius"/>
    </source>
</evidence>
<protein>
    <submittedName>
        <fullName evidence="4">Multidrug efflux pump subunit AcrA (Membrane-fusion protein)</fullName>
    </submittedName>
</protein>
<dbReference type="PANTHER" id="PTHR30469">
    <property type="entry name" value="MULTIDRUG RESISTANCE PROTEIN MDTA"/>
    <property type="match status" value="1"/>
</dbReference>
<dbReference type="AlphaFoldDB" id="A0A1G6GM78"/>
<dbReference type="Gene3D" id="2.40.50.100">
    <property type="match status" value="1"/>
</dbReference>
<evidence type="ECO:0000259" key="3">
    <source>
        <dbReference type="Pfam" id="PF25967"/>
    </source>
</evidence>
<organism evidence="4 5">
    <name type="scientific">Raineyella antarctica</name>
    <dbReference type="NCBI Taxonomy" id="1577474"/>
    <lineage>
        <taxon>Bacteria</taxon>
        <taxon>Bacillati</taxon>
        <taxon>Actinomycetota</taxon>
        <taxon>Actinomycetes</taxon>
        <taxon>Propionibacteriales</taxon>
        <taxon>Propionibacteriaceae</taxon>
        <taxon>Raineyella</taxon>
    </lineage>
</organism>
<gene>
    <name evidence="4" type="ORF">GA0111570_10451</name>
</gene>
<keyword evidence="2" id="KW-1133">Transmembrane helix</keyword>
<dbReference type="Gene3D" id="2.40.30.170">
    <property type="match status" value="1"/>
</dbReference>
<feature type="domain" description="Multidrug resistance protein MdtA-like C-terminal permuted SH3" evidence="3">
    <location>
        <begin position="335"/>
        <end position="388"/>
    </location>
</feature>
<evidence type="ECO:0000313" key="4">
    <source>
        <dbReference type="EMBL" id="SDB82815.1"/>
    </source>
</evidence>
<dbReference type="STRING" id="1577474.GA0111570_10451"/>
<dbReference type="GO" id="GO:0015562">
    <property type="term" value="F:efflux transmembrane transporter activity"/>
    <property type="evidence" value="ECO:0007669"/>
    <property type="project" value="TreeGrafter"/>
</dbReference>
<dbReference type="Proteomes" id="UP000199086">
    <property type="component" value="Unassembled WGS sequence"/>
</dbReference>
<dbReference type="Gene3D" id="1.10.287.470">
    <property type="entry name" value="Helix hairpin bin"/>
    <property type="match status" value="1"/>
</dbReference>
<accession>A0A1G6GM78</accession>
<dbReference type="SUPFAM" id="SSF111369">
    <property type="entry name" value="HlyD-like secretion proteins"/>
    <property type="match status" value="1"/>
</dbReference>
<feature type="region of interest" description="Disordered" evidence="1">
    <location>
        <begin position="402"/>
        <end position="423"/>
    </location>
</feature>
<name>A0A1G6GM78_9ACTN</name>
<sequence length="423" mass="41524">MAVGPVDESPANLMRPRRHRRNRTTIIVVAAVVVAILVVTAVILLSRAGSARTPSQQTTTYEVRTTSLTQAVTATGTFQPAQQLSASFPAGGTVTAVKVAVGDRVTKGQVLATEDSAALAASLQSARAAVSSAQSQLNTLSSSSATTNAQLTSAQATLAADQAKLAQAQSNYDGTTLTSPISGIVAKVDISTGGVASGTSGGSGVGSGSAGQSSGANGSGGSGGAAAGISSAQNSTSTSGDVVVVDTSGWLVDTQVTAADLPSLKAGQAATMLAPDGRTTVNGTVQSVGQVASTTTASSTVATFPVVVAVTEPHQAQLFIGSSTTVSITTQRLDNVLAVPTRAITQVDGGPAVRLVTGGTVTDTPVTVGRVIGQQTEITKGLSAGDRVQVPTFSNAVATASPSAGAARSGGGFGSVFGRGGRG</sequence>
<evidence type="ECO:0000256" key="1">
    <source>
        <dbReference type="SAM" id="MobiDB-lite"/>
    </source>
</evidence>
<dbReference type="PANTHER" id="PTHR30469:SF33">
    <property type="entry name" value="SLR1207 PROTEIN"/>
    <property type="match status" value="1"/>
</dbReference>
<dbReference type="GO" id="GO:1990281">
    <property type="term" value="C:efflux pump complex"/>
    <property type="evidence" value="ECO:0007669"/>
    <property type="project" value="TreeGrafter"/>
</dbReference>
<dbReference type="EMBL" id="FMYF01000004">
    <property type="protein sequence ID" value="SDB82815.1"/>
    <property type="molecule type" value="Genomic_DNA"/>
</dbReference>